<dbReference type="SUPFAM" id="SSF57667">
    <property type="entry name" value="beta-beta-alpha zinc fingers"/>
    <property type="match status" value="1"/>
</dbReference>
<dbReference type="GO" id="GO:0048653">
    <property type="term" value="P:anther development"/>
    <property type="evidence" value="ECO:0007669"/>
    <property type="project" value="UniProtKB-ARBA"/>
</dbReference>
<evidence type="ECO:0000256" key="6">
    <source>
        <dbReference type="ARBA" id="ARBA00022833"/>
    </source>
</evidence>
<dbReference type="Gene3D" id="3.30.160.60">
    <property type="entry name" value="Classic Zinc Finger"/>
    <property type="match status" value="1"/>
</dbReference>
<keyword evidence="7" id="KW-0539">Nucleus</keyword>
<dbReference type="InterPro" id="IPR013087">
    <property type="entry name" value="Znf_C2H2_type"/>
</dbReference>
<dbReference type="PANTHER" id="PTHR45730">
    <property type="entry name" value="ZINC FINGER PROTEIN JAGGED"/>
    <property type="match status" value="1"/>
</dbReference>
<evidence type="ECO:0000256" key="4">
    <source>
        <dbReference type="ARBA" id="ARBA00022771"/>
    </source>
</evidence>
<comment type="subcellular location">
    <subcellularLocation>
        <location evidence="1">Nucleus</location>
    </subcellularLocation>
</comment>
<dbReference type="AlphaFoldDB" id="A0A498HFB6"/>
<organism evidence="11 12">
    <name type="scientific">Malus domestica</name>
    <name type="common">Apple</name>
    <name type="synonym">Pyrus malus</name>
    <dbReference type="NCBI Taxonomy" id="3750"/>
    <lineage>
        <taxon>Eukaryota</taxon>
        <taxon>Viridiplantae</taxon>
        <taxon>Streptophyta</taxon>
        <taxon>Embryophyta</taxon>
        <taxon>Tracheophyta</taxon>
        <taxon>Spermatophyta</taxon>
        <taxon>Magnoliopsida</taxon>
        <taxon>eudicotyledons</taxon>
        <taxon>Gunneridae</taxon>
        <taxon>Pentapetalae</taxon>
        <taxon>rosids</taxon>
        <taxon>fabids</taxon>
        <taxon>Rosales</taxon>
        <taxon>Rosaceae</taxon>
        <taxon>Amygdaloideae</taxon>
        <taxon>Maleae</taxon>
        <taxon>Malus</taxon>
    </lineage>
</organism>
<keyword evidence="5" id="KW-0221">Differentiation</keyword>
<feature type="non-terminal residue" evidence="11">
    <location>
        <position position="1"/>
    </location>
</feature>
<dbReference type="InterPro" id="IPR036236">
    <property type="entry name" value="Znf_C2H2_sf"/>
</dbReference>
<evidence type="ECO:0000256" key="2">
    <source>
        <dbReference type="ARBA" id="ARBA00022473"/>
    </source>
</evidence>
<name>A0A498HFB6_MALDO</name>
<feature type="domain" description="C2H2-type" evidence="10">
    <location>
        <begin position="75"/>
        <end position="102"/>
    </location>
</feature>
<dbReference type="GO" id="GO:0048440">
    <property type="term" value="P:carpel development"/>
    <property type="evidence" value="ECO:0007669"/>
    <property type="project" value="UniProtKB-ARBA"/>
</dbReference>
<evidence type="ECO:0000256" key="8">
    <source>
        <dbReference type="PROSITE-ProRule" id="PRU00042"/>
    </source>
</evidence>
<dbReference type="Proteomes" id="UP000290289">
    <property type="component" value="Chromosome 16"/>
</dbReference>
<sequence>RPDEGNPLDLNNLPEDHYGRDGQQVADVGFEVIRLCLIEVAFFFFMIEGFHIVAGSYRKKKNGAKDGKDESGKVYECRFCSLKFCKSQALGGHMNRHRQERETEQLNRARRLVFNNDNLAAPPPHLGCCHPIPPGGYHHTAAAGNNIGGADPTLPLRFPPRMFSASSSNTLIPPPLPPQLGVQVQPPQPYLYPSPSRPMPFPTSSHYPHHQVNDYYVGHVLSNNTRTPSYGHPNVNYGVAPAESTNYTCIGAPVGPGRGGGGGGCSGRGRGRDESLHVNQEEALNWSRSYAGTPPSINRFQHGS</sequence>
<dbReference type="GO" id="GO:0008270">
    <property type="term" value="F:zinc ion binding"/>
    <property type="evidence" value="ECO:0007669"/>
    <property type="project" value="UniProtKB-KW"/>
</dbReference>
<dbReference type="InterPro" id="IPR045320">
    <property type="entry name" value="JAGGED/SL1-like"/>
</dbReference>
<gene>
    <name evidence="11" type="ORF">DVH24_007424</name>
</gene>
<feature type="compositionally biased region" description="Polar residues" evidence="9">
    <location>
        <begin position="286"/>
        <end position="304"/>
    </location>
</feature>
<evidence type="ECO:0000256" key="1">
    <source>
        <dbReference type="ARBA" id="ARBA00004123"/>
    </source>
</evidence>
<feature type="compositionally biased region" description="Gly residues" evidence="9">
    <location>
        <begin position="254"/>
        <end position="268"/>
    </location>
</feature>
<dbReference type="GO" id="GO:0030154">
    <property type="term" value="P:cell differentiation"/>
    <property type="evidence" value="ECO:0007669"/>
    <property type="project" value="UniProtKB-KW"/>
</dbReference>
<keyword evidence="2" id="KW-0217">Developmental protein</keyword>
<protein>
    <recommendedName>
        <fullName evidence="10">C2H2-type domain-containing protein</fullName>
    </recommendedName>
</protein>
<keyword evidence="12" id="KW-1185">Reference proteome</keyword>
<evidence type="ECO:0000313" key="12">
    <source>
        <dbReference type="Proteomes" id="UP000290289"/>
    </source>
</evidence>
<keyword evidence="6" id="KW-0862">Zinc</keyword>
<evidence type="ECO:0000256" key="7">
    <source>
        <dbReference type="ARBA" id="ARBA00023242"/>
    </source>
</evidence>
<evidence type="ECO:0000259" key="10">
    <source>
        <dbReference type="PROSITE" id="PS50157"/>
    </source>
</evidence>
<accession>A0A498HFB6</accession>
<keyword evidence="4 8" id="KW-0863">Zinc-finger</keyword>
<dbReference type="GO" id="GO:0005634">
    <property type="term" value="C:nucleus"/>
    <property type="evidence" value="ECO:0007669"/>
    <property type="project" value="UniProtKB-SubCell"/>
</dbReference>
<dbReference type="EMBL" id="RDQH01000342">
    <property type="protein sequence ID" value="RXH70168.1"/>
    <property type="molecule type" value="Genomic_DNA"/>
</dbReference>
<evidence type="ECO:0000256" key="9">
    <source>
        <dbReference type="SAM" id="MobiDB-lite"/>
    </source>
</evidence>
<dbReference type="STRING" id="3750.A0A498HFB6"/>
<proteinExistence type="predicted"/>
<dbReference type="FunFam" id="3.30.160.60:FF:002425">
    <property type="entry name" value="Zinc finger protein STAMENLESS 1"/>
    <property type="match status" value="1"/>
</dbReference>
<reference evidence="11 12" key="1">
    <citation type="submission" date="2018-10" db="EMBL/GenBank/DDBJ databases">
        <title>A high-quality apple genome assembly.</title>
        <authorList>
            <person name="Hu J."/>
        </authorList>
    </citation>
    <scope>NUCLEOTIDE SEQUENCE [LARGE SCALE GENOMIC DNA]</scope>
    <source>
        <strain evidence="12">cv. HFTH1</strain>
        <tissue evidence="11">Young leaf</tissue>
    </source>
</reference>
<evidence type="ECO:0000256" key="3">
    <source>
        <dbReference type="ARBA" id="ARBA00022723"/>
    </source>
</evidence>
<evidence type="ECO:0000256" key="5">
    <source>
        <dbReference type="ARBA" id="ARBA00022782"/>
    </source>
</evidence>
<feature type="region of interest" description="Disordered" evidence="9">
    <location>
        <begin position="285"/>
        <end position="304"/>
    </location>
</feature>
<dbReference type="PROSITE" id="PS00028">
    <property type="entry name" value="ZINC_FINGER_C2H2_1"/>
    <property type="match status" value="1"/>
</dbReference>
<dbReference type="PROSITE" id="PS50157">
    <property type="entry name" value="ZINC_FINGER_C2H2_2"/>
    <property type="match status" value="1"/>
</dbReference>
<dbReference type="GO" id="GO:0003700">
    <property type="term" value="F:DNA-binding transcription factor activity"/>
    <property type="evidence" value="ECO:0007669"/>
    <property type="project" value="InterPro"/>
</dbReference>
<evidence type="ECO:0000313" key="11">
    <source>
        <dbReference type="EMBL" id="RXH70168.1"/>
    </source>
</evidence>
<comment type="caution">
    <text evidence="11">The sequence shown here is derived from an EMBL/GenBank/DDBJ whole genome shotgun (WGS) entry which is preliminary data.</text>
</comment>
<dbReference type="PANTHER" id="PTHR45730:SF32">
    <property type="entry name" value="ZINC FINGER PROTEIN JAGGED"/>
    <property type="match status" value="1"/>
</dbReference>
<keyword evidence="3" id="KW-0479">Metal-binding</keyword>
<feature type="region of interest" description="Disordered" evidence="9">
    <location>
        <begin position="253"/>
        <end position="277"/>
    </location>
</feature>